<keyword evidence="5" id="KW-1185">Reference proteome</keyword>
<keyword evidence="2" id="KW-0804">Transcription</keyword>
<dbReference type="SUPFAM" id="SSF52317">
    <property type="entry name" value="Class I glutamine amidotransferase-like"/>
    <property type="match status" value="1"/>
</dbReference>
<sequence>MIRRQPVYFLLLPDTLLLDLAGPADAFLFANRYQQDIRFELIFISPTDSINCSIGLQLSSLLPLPDVLEDNAILVLPGLSGDKVQHTKGEARTAIQWLRQHVHARHKLICICSGALLAAYAGLLNGRKATTHHSHYQDLASIDSSIRVEENRIFVEDGPVSTSAGVTAGIDLALHTISELAGPLAASAVARNLVVYMRRSGSDPQLSPWLKYRNHLHPAVHKVQDAITKDPSHAWTLQELASVACTSTRHVTRLFKLHTAISVQTYLTSLRLSLAGKFLSDTDWSIERIAEASGFGSARQFRRVWHQHFASPPSAFQQR</sequence>
<dbReference type="InterPro" id="IPR009057">
    <property type="entry name" value="Homeodomain-like_sf"/>
</dbReference>
<accession>A0ABR6ZL41</accession>
<dbReference type="Proteomes" id="UP000650424">
    <property type="component" value="Unassembled WGS sequence"/>
</dbReference>
<evidence type="ECO:0000313" key="4">
    <source>
        <dbReference type="EMBL" id="MBC3916125.1"/>
    </source>
</evidence>
<dbReference type="Gene3D" id="3.40.50.880">
    <property type="match status" value="1"/>
</dbReference>
<feature type="domain" description="HTH araC/xylS-type" evidence="3">
    <location>
        <begin position="221"/>
        <end position="319"/>
    </location>
</feature>
<evidence type="ECO:0000259" key="3">
    <source>
        <dbReference type="PROSITE" id="PS01124"/>
    </source>
</evidence>
<dbReference type="PROSITE" id="PS01124">
    <property type="entry name" value="HTH_ARAC_FAMILY_2"/>
    <property type="match status" value="1"/>
</dbReference>
<protein>
    <submittedName>
        <fullName evidence="4">Helix-turn-helix domain-containing protein</fullName>
    </submittedName>
</protein>
<dbReference type="PANTHER" id="PTHR43130:SF3">
    <property type="entry name" value="HTH-TYPE TRANSCRIPTIONAL REGULATOR RV1931C"/>
    <property type="match status" value="1"/>
</dbReference>
<dbReference type="InterPro" id="IPR018060">
    <property type="entry name" value="HTH_AraC"/>
</dbReference>
<proteinExistence type="predicted"/>
<dbReference type="InterPro" id="IPR002818">
    <property type="entry name" value="DJ-1/PfpI"/>
</dbReference>
<comment type="caution">
    <text evidence="4">The sequence shown here is derived from an EMBL/GenBank/DDBJ whole genome shotgun (WGS) entry which is preliminary data.</text>
</comment>
<evidence type="ECO:0000313" key="5">
    <source>
        <dbReference type="Proteomes" id="UP000650424"/>
    </source>
</evidence>
<evidence type="ECO:0000256" key="2">
    <source>
        <dbReference type="ARBA" id="ARBA00023163"/>
    </source>
</evidence>
<gene>
    <name evidence="4" type="ORF">H8L32_01385</name>
</gene>
<dbReference type="EMBL" id="JACOGF010000001">
    <property type="protein sequence ID" value="MBC3916125.1"/>
    <property type="molecule type" value="Genomic_DNA"/>
</dbReference>
<evidence type="ECO:0000256" key="1">
    <source>
        <dbReference type="ARBA" id="ARBA00023015"/>
    </source>
</evidence>
<dbReference type="SUPFAM" id="SSF46689">
    <property type="entry name" value="Homeodomain-like"/>
    <property type="match status" value="2"/>
</dbReference>
<dbReference type="Pfam" id="PF01965">
    <property type="entry name" value="DJ-1_PfpI"/>
    <property type="match status" value="1"/>
</dbReference>
<dbReference type="InterPro" id="IPR052158">
    <property type="entry name" value="INH-QAR"/>
</dbReference>
<dbReference type="RefSeq" id="WP_186945366.1">
    <property type="nucleotide sequence ID" value="NZ_JACOGF010000001.1"/>
</dbReference>
<dbReference type="Gene3D" id="1.10.10.60">
    <property type="entry name" value="Homeodomain-like"/>
    <property type="match status" value="1"/>
</dbReference>
<dbReference type="SMART" id="SM00342">
    <property type="entry name" value="HTH_ARAC"/>
    <property type="match status" value="1"/>
</dbReference>
<dbReference type="InterPro" id="IPR029062">
    <property type="entry name" value="Class_I_gatase-like"/>
</dbReference>
<organism evidence="4 5">
    <name type="scientific">Undibacterium hunanense</name>
    <dbReference type="NCBI Taxonomy" id="2762292"/>
    <lineage>
        <taxon>Bacteria</taxon>
        <taxon>Pseudomonadati</taxon>
        <taxon>Pseudomonadota</taxon>
        <taxon>Betaproteobacteria</taxon>
        <taxon>Burkholderiales</taxon>
        <taxon>Oxalobacteraceae</taxon>
        <taxon>Undibacterium</taxon>
    </lineage>
</organism>
<keyword evidence="1" id="KW-0805">Transcription regulation</keyword>
<reference evidence="4 5" key="1">
    <citation type="submission" date="2020-08" db="EMBL/GenBank/DDBJ databases">
        <title>Novel species isolated from subtropical streams in China.</title>
        <authorList>
            <person name="Lu H."/>
        </authorList>
    </citation>
    <scope>NUCLEOTIDE SEQUENCE [LARGE SCALE GENOMIC DNA]</scope>
    <source>
        <strain evidence="4 5">CY18W</strain>
    </source>
</reference>
<dbReference type="PANTHER" id="PTHR43130">
    <property type="entry name" value="ARAC-FAMILY TRANSCRIPTIONAL REGULATOR"/>
    <property type="match status" value="1"/>
</dbReference>
<name>A0ABR6ZL41_9BURK</name>
<dbReference type="Pfam" id="PF12833">
    <property type="entry name" value="HTH_18"/>
    <property type="match status" value="1"/>
</dbReference>